<dbReference type="OrthoDB" id="6431331at2759"/>
<dbReference type="EMBL" id="KZ678424">
    <property type="protein sequence ID" value="PSR88792.1"/>
    <property type="molecule type" value="Genomic_DNA"/>
</dbReference>
<proteinExistence type="predicted"/>
<dbReference type="InParanoid" id="A0A2T3AAN6"/>
<dbReference type="Pfam" id="PF12697">
    <property type="entry name" value="Abhydrolase_6"/>
    <property type="match status" value="1"/>
</dbReference>
<keyword evidence="3" id="KW-1185">Reference proteome</keyword>
<dbReference type="STRING" id="2025994.A0A2T3AAN6"/>
<sequence length="473" mass="54307">MLNPTWHELVLIRVSVFLLTYAPFFYLLLPPSFSIPALLLELAYYLLLLRPFEVRLSGPAAHPPHTRAERERLFQRCIENIPDPERYLSLWTLGADSTDIHHDNVREFLLWAFFDRQHDDPSDTALQQELDSYMARTERLLDRPLAPGRGSAIPIRLTFDKVPTRFRSIIWYIIVGGVDAVTQVRLLWCRFRFYGNSRLASLVRVFPPRFLASFSPLSRSSPSSELTYWYRPATGTSTANSTLPVVFLHGIGIGLYPYVAFLSEIPTTSPVLAVEILPISMRLTRMDILTKEAFVRHLKQILRQHAIHRFVLIGHSYGTALTTRILHDSELGPQVEGVVLVDPVTLLLHLPDVAYNFTRRMPTSANEWQLWYMASMDPGIALVLGRHFFWRENGISKDELVTNGQRKRKAAVCLASRDLIVDTVSVARYFCGDATTELGIELLWFQMDHSQVFERCSDYRRILAVVRRFCESS</sequence>
<evidence type="ECO:0000313" key="3">
    <source>
        <dbReference type="Proteomes" id="UP000241462"/>
    </source>
</evidence>
<protein>
    <recommendedName>
        <fullName evidence="1">AB hydrolase-1 domain-containing protein</fullName>
    </recommendedName>
</protein>
<accession>A0A2T3AAN6</accession>
<dbReference type="AlphaFoldDB" id="A0A2T3AAN6"/>
<evidence type="ECO:0000313" key="2">
    <source>
        <dbReference type="EMBL" id="PSR88792.1"/>
    </source>
</evidence>
<dbReference type="PANTHER" id="PTHR37471">
    <property type="entry name" value="UNNAMED PRODUCT"/>
    <property type="match status" value="1"/>
</dbReference>
<organism evidence="2 3">
    <name type="scientific">Coniella lustricola</name>
    <dbReference type="NCBI Taxonomy" id="2025994"/>
    <lineage>
        <taxon>Eukaryota</taxon>
        <taxon>Fungi</taxon>
        <taxon>Dikarya</taxon>
        <taxon>Ascomycota</taxon>
        <taxon>Pezizomycotina</taxon>
        <taxon>Sordariomycetes</taxon>
        <taxon>Sordariomycetidae</taxon>
        <taxon>Diaporthales</taxon>
        <taxon>Schizoparmaceae</taxon>
        <taxon>Coniella</taxon>
    </lineage>
</organism>
<dbReference type="Proteomes" id="UP000241462">
    <property type="component" value="Unassembled WGS sequence"/>
</dbReference>
<gene>
    <name evidence="2" type="ORF">BD289DRAFT_366703</name>
</gene>
<reference evidence="2 3" key="1">
    <citation type="journal article" date="2018" name="Mycol. Prog.">
        <title>Coniella lustricola, a new species from submerged detritus.</title>
        <authorList>
            <person name="Raudabaugh D.B."/>
            <person name="Iturriaga T."/>
            <person name="Carver A."/>
            <person name="Mondo S."/>
            <person name="Pangilinan J."/>
            <person name="Lipzen A."/>
            <person name="He G."/>
            <person name="Amirebrahimi M."/>
            <person name="Grigoriev I.V."/>
            <person name="Miller A.N."/>
        </authorList>
    </citation>
    <scope>NUCLEOTIDE SEQUENCE [LARGE SCALE GENOMIC DNA]</scope>
    <source>
        <strain evidence="2 3">B22-T-1</strain>
    </source>
</reference>
<dbReference type="PANTHER" id="PTHR37471:SF1">
    <property type="entry name" value="AB HYDROLASE-1 DOMAIN-CONTAINING PROTEIN"/>
    <property type="match status" value="1"/>
</dbReference>
<dbReference type="InterPro" id="IPR000073">
    <property type="entry name" value="AB_hydrolase_1"/>
</dbReference>
<dbReference type="SUPFAM" id="SSF53474">
    <property type="entry name" value="alpha/beta-Hydrolases"/>
    <property type="match status" value="1"/>
</dbReference>
<name>A0A2T3AAN6_9PEZI</name>
<feature type="domain" description="AB hydrolase-1" evidence="1">
    <location>
        <begin position="245"/>
        <end position="374"/>
    </location>
</feature>
<evidence type="ECO:0000259" key="1">
    <source>
        <dbReference type="Pfam" id="PF12697"/>
    </source>
</evidence>
<dbReference type="InterPro" id="IPR029058">
    <property type="entry name" value="AB_hydrolase_fold"/>
</dbReference>
<dbReference type="Gene3D" id="3.40.50.1820">
    <property type="entry name" value="alpha/beta hydrolase"/>
    <property type="match status" value="1"/>
</dbReference>